<evidence type="ECO:0000313" key="1">
    <source>
        <dbReference type="EMBL" id="MBO1927882.1"/>
    </source>
</evidence>
<gene>
    <name evidence="1" type="ORF">J3998_09865</name>
</gene>
<organism evidence="1 2">
    <name type="scientific">Thiomicrorhabdus marina</name>
    <dbReference type="NCBI Taxonomy" id="2818442"/>
    <lineage>
        <taxon>Bacteria</taxon>
        <taxon>Pseudomonadati</taxon>
        <taxon>Pseudomonadota</taxon>
        <taxon>Gammaproteobacteria</taxon>
        <taxon>Thiotrichales</taxon>
        <taxon>Piscirickettsiaceae</taxon>
        <taxon>Thiomicrorhabdus</taxon>
    </lineage>
</organism>
<comment type="caution">
    <text evidence="1">The sequence shown here is derived from an EMBL/GenBank/DDBJ whole genome shotgun (WGS) entry which is preliminary data.</text>
</comment>
<protein>
    <submittedName>
        <fullName evidence="1">Uncharacterized protein</fullName>
    </submittedName>
</protein>
<reference evidence="1 2" key="1">
    <citation type="submission" date="2021-03" db="EMBL/GenBank/DDBJ databases">
        <title>Thiomicrorhabdus sp.nov.,novel sulfur-oxidizing bacteria isolated from coastal sediment.</title>
        <authorList>
            <person name="Liu X."/>
        </authorList>
    </citation>
    <scope>NUCLEOTIDE SEQUENCE [LARGE SCALE GENOMIC DNA]</scope>
    <source>
        <strain evidence="1 2">6S2-11</strain>
    </source>
</reference>
<accession>A0ABS3Q6C4</accession>
<name>A0ABS3Q6C4_9GAMM</name>
<dbReference type="Proteomes" id="UP000664835">
    <property type="component" value="Unassembled WGS sequence"/>
</dbReference>
<sequence length="252" mass="28982">MNVIPPKFNAPIPEYVALDFLFYRWGYDQIKFNGFGYFLNDLEAHWRFGEIDLFLISHPMFIGHRTEGCTPVPCEEYCGDVKGYVENPVKVDSLLIDSSSDDHSLVIMSTSYKNEECDILKADINGVYFLDSRFKHSSEVFVNRDNVKAFEQRTGFFNHGFDKDKLTEFSTSLSDRQVKLRGDRNPLQVDESRQKDAVLERIFNDICTKNQRMGLTALSALLSEHVAEETGIACSSAYVRKWMKKNNLDVDL</sequence>
<keyword evidence="2" id="KW-1185">Reference proteome</keyword>
<evidence type="ECO:0000313" key="2">
    <source>
        <dbReference type="Proteomes" id="UP000664835"/>
    </source>
</evidence>
<dbReference type="EMBL" id="JAGETV010000019">
    <property type="protein sequence ID" value="MBO1927882.1"/>
    <property type="molecule type" value="Genomic_DNA"/>
</dbReference>
<proteinExistence type="predicted"/>
<dbReference type="RefSeq" id="WP_208150495.1">
    <property type="nucleotide sequence ID" value="NZ_JAGETV010000019.1"/>
</dbReference>